<sequence>MRPGAHDLKEMRVLGLSRGLIMAGLPGGIATASGIALTTTSGWLIVRADQRPQIMLLLTTIVAVRTFGLARPVFRYWERLRSHDVALGDLAERRTLNLRGPHPPHPSRARVPRARRRAHRRRRRPDRRRRGIGASHRPGDRRAPRRHHGRGPDRPRRPRRRPGRRRHARRHRRGRHHRRPPRVAVTVRGAHSPRRGRPCRPARCRPRRRAALHRGHGHRRRVVARRARHPPDHGHQTGPRPIALCRSGARDHRGRRPRIGHPRGRLRREHPRHGPARARPRRDRRSPRGPHRRHPCPCAGPSLPAASRRAARPGSRPWWRAPFETVASRPPQGT</sequence>
<name>A0AC61U324_9MICO</name>
<organism evidence="1 2">
    <name type="scientific">Janibacter limosus</name>
    <dbReference type="NCBI Taxonomy" id="53458"/>
    <lineage>
        <taxon>Bacteria</taxon>
        <taxon>Bacillati</taxon>
        <taxon>Actinomycetota</taxon>
        <taxon>Actinomycetes</taxon>
        <taxon>Micrococcales</taxon>
        <taxon>Intrasporangiaceae</taxon>
        <taxon>Janibacter</taxon>
    </lineage>
</organism>
<accession>A0AC61U324</accession>
<protein>
    <submittedName>
        <fullName evidence="1">Uncharacterized protein</fullName>
    </submittedName>
</protein>
<dbReference type="Proteomes" id="UP001059663">
    <property type="component" value="Chromosome"/>
</dbReference>
<proteinExistence type="predicted"/>
<evidence type="ECO:0000313" key="1">
    <source>
        <dbReference type="EMBL" id="UUZ44420.1"/>
    </source>
</evidence>
<dbReference type="EMBL" id="CP087977">
    <property type="protein sequence ID" value="UUZ44420.1"/>
    <property type="molecule type" value="Genomic_DNA"/>
</dbReference>
<reference evidence="1" key="1">
    <citation type="submission" date="2021-11" db="EMBL/GenBank/DDBJ databases">
        <title>Study of the species diversity of bacterial strains isolated from a unique natural object - Shulgan-Tash cave (Bashkiria).</title>
        <authorList>
            <person name="Sazanova A.L."/>
            <person name="Chirak E.R."/>
            <person name="Safronova V.I."/>
        </authorList>
    </citation>
    <scope>NUCLEOTIDE SEQUENCE</scope>
    <source>
        <strain evidence="1">P1</strain>
    </source>
</reference>
<gene>
    <name evidence="1" type="ORF">LP422_18685</name>
</gene>
<evidence type="ECO:0000313" key="2">
    <source>
        <dbReference type="Proteomes" id="UP001059663"/>
    </source>
</evidence>